<evidence type="ECO:0000313" key="9">
    <source>
        <dbReference type="Proteomes" id="UP000824469"/>
    </source>
</evidence>
<dbReference type="InterPro" id="IPR005828">
    <property type="entry name" value="MFS_sugar_transport-like"/>
</dbReference>
<feature type="transmembrane region" description="Helical" evidence="6">
    <location>
        <begin position="186"/>
        <end position="208"/>
    </location>
</feature>
<dbReference type="PANTHER" id="PTHR23503:SF103">
    <property type="entry name" value="PLASTIDIC GLUCOSE TRANSPORTER 1-RELATED"/>
    <property type="match status" value="1"/>
</dbReference>
<dbReference type="AlphaFoldDB" id="A0AA38CTD5"/>
<evidence type="ECO:0000256" key="4">
    <source>
        <dbReference type="ARBA" id="ARBA00023136"/>
    </source>
</evidence>
<evidence type="ECO:0000313" key="8">
    <source>
        <dbReference type="EMBL" id="KAH9304363.1"/>
    </source>
</evidence>
<feature type="transmembrane region" description="Helical" evidence="6">
    <location>
        <begin position="37"/>
        <end position="60"/>
    </location>
</feature>
<feature type="region of interest" description="Disordered" evidence="5">
    <location>
        <begin position="326"/>
        <end position="355"/>
    </location>
</feature>
<evidence type="ECO:0000256" key="5">
    <source>
        <dbReference type="SAM" id="MobiDB-lite"/>
    </source>
</evidence>
<dbReference type="GO" id="GO:0016020">
    <property type="term" value="C:membrane"/>
    <property type="evidence" value="ECO:0007669"/>
    <property type="project" value="UniProtKB-SubCell"/>
</dbReference>
<keyword evidence="2 6" id="KW-0812">Transmembrane</keyword>
<gene>
    <name evidence="8" type="ORF">KI387_008767</name>
</gene>
<dbReference type="Pfam" id="PF03732">
    <property type="entry name" value="Retrotrans_gag"/>
    <property type="match status" value="1"/>
</dbReference>
<dbReference type="InterPro" id="IPR020846">
    <property type="entry name" value="MFS_dom"/>
</dbReference>
<keyword evidence="9" id="KW-1185">Reference proteome</keyword>
<comment type="subcellular location">
    <subcellularLocation>
        <location evidence="1">Membrane</location>
        <topology evidence="1">Multi-pass membrane protein</topology>
    </subcellularLocation>
</comment>
<dbReference type="GO" id="GO:0015149">
    <property type="term" value="F:hexose transmembrane transporter activity"/>
    <property type="evidence" value="ECO:0007669"/>
    <property type="project" value="TreeGrafter"/>
</dbReference>
<feature type="transmembrane region" description="Helical" evidence="6">
    <location>
        <begin position="12"/>
        <end position="31"/>
    </location>
</feature>
<evidence type="ECO:0000256" key="1">
    <source>
        <dbReference type="ARBA" id="ARBA00004141"/>
    </source>
</evidence>
<feature type="transmembrane region" description="Helical" evidence="6">
    <location>
        <begin position="124"/>
        <end position="146"/>
    </location>
</feature>
<dbReference type="SUPFAM" id="SSF103473">
    <property type="entry name" value="MFS general substrate transporter"/>
    <property type="match status" value="1"/>
</dbReference>
<organism evidence="8 9">
    <name type="scientific">Taxus chinensis</name>
    <name type="common">Chinese yew</name>
    <name type="synonym">Taxus wallichiana var. chinensis</name>
    <dbReference type="NCBI Taxonomy" id="29808"/>
    <lineage>
        <taxon>Eukaryota</taxon>
        <taxon>Viridiplantae</taxon>
        <taxon>Streptophyta</taxon>
        <taxon>Embryophyta</taxon>
        <taxon>Tracheophyta</taxon>
        <taxon>Spermatophyta</taxon>
        <taxon>Pinopsida</taxon>
        <taxon>Pinidae</taxon>
        <taxon>Conifers II</taxon>
        <taxon>Cupressales</taxon>
        <taxon>Taxaceae</taxon>
        <taxon>Taxus</taxon>
    </lineage>
</organism>
<comment type="caution">
    <text evidence="8">The sequence shown here is derived from an EMBL/GenBank/DDBJ whole genome shotgun (WGS) entry which is preliminary data.</text>
</comment>
<evidence type="ECO:0000259" key="7">
    <source>
        <dbReference type="PROSITE" id="PS50850"/>
    </source>
</evidence>
<feature type="transmembrane region" description="Helical" evidence="6">
    <location>
        <begin position="280"/>
        <end position="302"/>
    </location>
</feature>
<evidence type="ECO:0000256" key="2">
    <source>
        <dbReference type="ARBA" id="ARBA00022692"/>
    </source>
</evidence>
<feature type="non-terminal residue" evidence="8">
    <location>
        <position position="1"/>
    </location>
</feature>
<dbReference type="InterPro" id="IPR036259">
    <property type="entry name" value="MFS_trans_sf"/>
</dbReference>
<feature type="transmembrane region" description="Helical" evidence="6">
    <location>
        <begin position="220"/>
        <end position="242"/>
    </location>
</feature>
<feature type="transmembrane region" description="Helical" evidence="6">
    <location>
        <begin position="254"/>
        <end position="274"/>
    </location>
</feature>
<name>A0AA38CTD5_TAXCH</name>
<accession>A0AA38CTD5</accession>
<feature type="compositionally biased region" description="Basic and acidic residues" evidence="5">
    <location>
        <begin position="326"/>
        <end position="335"/>
    </location>
</feature>
<sequence length="595" mass="65993">VSPTKYRGSLGTTSQLGTCIGMIVALVLGIPCETDSHWWRAMFFIASVTGFLLIIGLQFVAESPRWLGKVGRWEEAKTVISQLWGKSQIECALKELKDANNLDRSCEEANWSELLTKRHYKAPAIGGTLFVLQQFAGINGVLYFSSLTFSDMGISDNMAASISVGIANFAGAIIALYLMDKQGRRSLLLGSYMGMASSMFLLVVPFSVPVNEQMSHFLSIFGTLMYVFTFSIGAGPVTGLIITELSSTRTRAKTMAFSLCVHWVCNFVIGLFFIDLMERFGLPIVYSSFGIVSLLAAAFTYYNIIETKGRSLEEIEYLLNPSLERSDRERGERGRRIQRSPSPPNRTLSTPPLGRPFIQSTRVLRPIRMAQPNPYVNFTGSNPLALNAQNPVPIAALKNIPYFTRENQTTPGDHVKDIANVCAIHEIVEMKITVKLLASSFKGKSLQWFRSLEVGSIQNWNQLCTALHNQFGEKGDNLSLLEQLTTIKRAPNEQLTDFNFRFQRIWDRIPLAVRPTAQGAFLYFLKALNSDISMLIQSMGGVTIPAAYNITIRAENCLIQAGKLAPMPPMPLYPELESPSTSQAPTLAPIPTPRN</sequence>
<evidence type="ECO:0000256" key="6">
    <source>
        <dbReference type="SAM" id="Phobius"/>
    </source>
</evidence>
<dbReference type="EMBL" id="JAHRHJ020000008">
    <property type="protein sequence ID" value="KAH9304363.1"/>
    <property type="molecule type" value="Genomic_DNA"/>
</dbReference>
<feature type="domain" description="Major facilitator superfamily (MFS) profile" evidence="7">
    <location>
        <begin position="1"/>
        <end position="308"/>
    </location>
</feature>
<protein>
    <recommendedName>
        <fullName evidence="7">Major facilitator superfamily (MFS) profile domain-containing protein</fullName>
    </recommendedName>
</protein>
<dbReference type="Pfam" id="PF00083">
    <property type="entry name" value="Sugar_tr"/>
    <property type="match status" value="1"/>
</dbReference>
<dbReference type="Proteomes" id="UP000824469">
    <property type="component" value="Unassembled WGS sequence"/>
</dbReference>
<feature type="transmembrane region" description="Helical" evidence="6">
    <location>
        <begin position="158"/>
        <end position="179"/>
    </location>
</feature>
<proteinExistence type="predicted"/>
<dbReference type="InterPro" id="IPR045263">
    <property type="entry name" value="GLUT"/>
</dbReference>
<evidence type="ECO:0000256" key="3">
    <source>
        <dbReference type="ARBA" id="ARBA00022989"/>
    </source>
</evidence>
<feature type="region of interest" description="Disordered" evidence="5">
    <location>
        <begin position="572"/>
        <end position="595"/>
    </location>
</feature>
<keyword evidence="3 6" id="KW-1133">Transmembrane helix</keyword>
<dbReference type="PANTHER" id="PTHR23503">
    <property type="entry name" value="SOLUTE CARRIER FAMILY 2"/>
    <property type="match status" value="1"/>
</dbReference>
<dbReference type="PROSITE" id="PS50850">
    <property type="entry name" value="MFS"/>
    <property type="match status" value="1"/>
</dbReference>
<dbReference type="InterPro" id="IPR003663">
    <property type="entry name" value="Sugar/inositol_transpt"/>
</dbReference>
<keyword evidence="4 6" id="KW-0472">Membrane</keyword>
<dbReference type="Gene3D" id="1.20.1250.20">
    <property type="entry name" value="MFS general substrate transporter like domains"/>
    <property type="match status" value="1"/>
</dbReference>
<dbReference type="PRINTS" id="PR00171">
    <property type="entry name" value="SUGRTRNSPORT"/>
</dbReference>
<reference evidence="8 9" key="1">
    <citation type="journal article" date="2021" name="Nat. Plants">
        <title>The Taxus genome provides insights into paclitaxel biosynthesis.</title>
        <authorList>
            <person name="Xiong X."/>
            <person name="Gou J."/>
            <person name="Liao Q."/>
            <person name="Li Y."/>
            <person name="Zhou Q."/>
            <person name="Bi G."/>
            <person name="Li C."/>
            <person name="Du R."/>
            <person name="Wang X."/>
            <person name="Sun T."/>
            <person name="Guo L."/>
            <person name="Liang H."/>
            <person name="Lu P."/>
            <person name="Wu Y."/>
            <person name="Zhang Z."/>
            <person name="Ro D.K."/>
            <person name="Shang Y."/>
            <person name="Huang S."/>
            <person name="Yan J."/>
        </authorList>
    </citation>
    <scope>NUCLEOTIDE SEQUENCE [LARGE SCALE GENOMIC DNA]</scope>
    <source>
        <strain evidence="8">Ta-2019</strain>
    </source>
</reference>
<dbReference type="InterPro" id="IPR005162">
    <property type="entry name" value="Retrotrans_gag_dom"/>
</dbReference>